<dbReference type="Pfam" id="PF00004">
    <property type="entry name" value="AAA"/>
    <property type="match status" value="1"/>
</dbReference>
<evidence type="ECO:0000256" key="3">
    <source>
        <dbReference type="ARBA" id="ARBA00022840"/>
    </source>
</evidence>
<feature type="domain" description="AAA+ ATPase" evidence="4">
    <location>
        <begin position="235"/>
        <end position="363"/>
    </location>
</feature>
<keyword evidence="6" id="KW-1185">Reference proteome</keyword>
<sequence>MTDKTPKKTKPVPRPETAIARLMRHFGDNALETLSTVERTFPVTVQPDLEATIETVLPGATFAGITAGRGYETLTFSTLVNERREPPVISAAEYLDIDIGEEKAARCVVNGLWLFKIEGAPVALLISQVGRMDPTPGVRAQVIASERAGGRDEAQAILAAIAKALSAKSVYRGKALSFETRRSYMGGLGALRVHKLPALTLDDIILPKPTLETLDRTVFQFVETRDKLKSKGFSTKRGLLLYGPPGTGKTHFIRYVLSHMKEHTSLLVTAEQVAYFEEIMGIARALQPAVVVIEDADLLARSREDRGDCSELLLNSLLNHMDGLTDDAEIMFILTTNRPETLEAAVRDRPGRIDQAVEIPLPDAACRARLLDLYKADMSLEPGVTEECVRRSEGSSAAFMREIARRMGQFAIMRGSDSISIVDMHAALGDMVSDGSFTQKALGAESISET</sequence>
<evidence type="ECO:0000313" key="6">
    <source>
        <dbReference type="Proteomes" id="UP001440612"/>
    </source>
</evidence>
<dbReference type="PANTHER" id="PTHR23073">
    <property type="entry name" value="26S PROTEASOME REGULATORY SUBUNIT"/>
    <property type="match status" value="1"/>
</dbReference>
<dbReference type="InterPro" id="IPR003593">
    <property type="entry name" value="AAA+_ATPase"/>
</dbReference>
<dbReference type="RefSeq" id="WP_341365490.1">
    <property type="nucleotide sequence ID" value="NZ_CP150951.2"/>
</dbReference>
<dbReference type="SMART" id="SM00382">
    <property type="entry name" value="AAA"/>
    <property type="match status" value="1"/>
</dbReference>
<evidence type="ECO:0000256" key="1">
    <source>
        <dbReference type="ARBA" id="ARBA00006914"/>
    </source>
</evidence>
<accession>A0ABZ2UZ52</accession>
<gene>
    <name evidence="5" type="ORF">AABB29_10495</name>
</gene>
<keyword evidence="2" id="KW-0547">Nucleotide-binding</keyword>
<dbReference type="InterPro" id="IPR003959">
    <property type="entry name" value="ATPase_AAA_core"/>
</dbReference>
<dbReference type="InterPro" id="IPR027417">
    <property type="entry name" value="P-loop_NTPase"/>
</dbReference>
<organism evidence="5 6">
    <name type="scientific">Yoonia phaeophyticola</name>
    <dbReference type="NCBI Taxonomy" id="3137369"/>
    <lineage>
        <taxon>Bacteria</taxon>
        <taxon>Pseudomonadati</taxon>
        <taxon>Pseudomonadota</taxon>
        <taxon>Alphaproteobacteria</taxon>
        <taxon>Rhodobacterales</taxon>
        <taxon>Paracoccaceae</taxon>
        <taxon>Yoonia</taxon>
    </lineage>
</organism>
<proteinExistence type="inferred from homology"/>
<dbReference type="EMBL" id="CP150951">
    <property type="protein sequence ID" value="WZC47370.1"/>
    <property type="molecule type" value="Genomic_DNA"/>
</dbReference>
<dbReference type="SUPFAM" id="SSF52540">
    <property type="entry name" value="P-loop containing nucleoside triphosphate hydrolases"/>
    <property type="match status" value="1"/>
</dbReference>
<reference evidence="6" key="1">
    <citation type="submission" date="2024-04" db="EMBL/GenBank/DDBJ databases">
        <title>Phylogenomic analyses of a clade within the roseobacter group suggest taxonomic reassignments of species of the genera Aestuariivita, Citreicella, Loktanella, Nautella, Pelagibaca, Ruegeria, Thalassobius, Thiobacimonas and Tropicibacter, and the proposal o.</title>
        <authorList>
            <person name="Jeon C.O."/>
        </authorList>
    </citation>
    <scope>NUCLEOTIDE SEQUENCE [LARGE SCALE GENOMIC DNA]</scope>
    <source>
        <strain evidence="6">BS5-3</strain>
    </source>
</reference>
<keyword evidence="3" id="KW-0067">ATP-binding</keyword>
<evidence type="ECO:0000313" key="5">
    <source>
        <dbReference type="EMBL" id="WZC47370.1"/>
    </source>
</evidence>
<comment type="similarity">
    <text evidence="1">Belongs to the AAA ATPase family.</text>
</comment>
<dbReference type="InterPro" id="IPR050221">
    <property type="entry name" value="26S_Proteasome_ATPase"/>
</dbReference>
<evidence type="ECO:0000256" key="2">
    <source>
        <dbReference type="ARBA" id="ARBA00022741"/>
    </source>
</evidence>
<dbReference type="CDD" id="cd19481">
    <property type="entry name" value="RecA-like_protease"/>
    <property type="match status" value="1"/>
</dbReference>
<dbReference type="Proteomes" id="UP001440612">
    <property type="component" value="Chromosome"/>
</dbReference>
<name>A0ABZ2UZ52_9RHOB</name>
<dbReference type="Gene3D" id="3.40.50.300">
    <property type="entry name" value="P-loop containing nucleotide triphosphate hydrolases"/>
    <property type="match status" value="1"/>
</dbReference>
<protein>
    <submittedName>
        <fullName evidence="5">AAA family ATPase</fullName>
    </submittedName>
</protein>
<evidence type="ECO:0000259" key="4">
    <source>
        <dbReference type="SMART" id="SM00382"/>
    </source>
</evidence>